<dbReference type="AlphaFoldDB" id="A0A9J6QTV1"/>
<dbReference type="EMBL" id="JAOSHN010000002">
    <property type="protein sequence ID" value="MCU7378095.1"/>
    <property type="molecule type" value="Genomic_DNA"/>
</dbReference>
<keyword evidence="2" id="KW-1185">Reference proteome</keyword>
<organism evidence="1 2">
    <name type="scientific">Hominibacterium faecale</name>
    <dbReference type="NCBI Taxonomy" id="2839743"/>
    <lineage>
        <taxon>Bacteria</taxon>
        <taxon>Bacillati</taxon>
        <taxon>Bacillota</taxon>
        <taxon>Clostridia</taxon>
        <taxon>Peptostreptococcales</taxon>
        <taxon>Anaerovoracaceae</taxon>
        <taxon>Hominibacterium</taxon>
    </lineage>
</organism>
<protein>
    <submittedName>
        <fullName evidence="1">DUF5702 domain-containing protein</fullName>
    </submittedName>
</protein>
<proteinExistence type="predicted"/>
<dbReference type="InterPro" id="IPR043756">
    <property type="entry name" value="DUF5702"/>
</dbReference>
<accession>A0A9J6QTV1</accession>
<gene>
    <name evidence="1" type="ORF">OBO34_06975</name>
</gene>
<reference evidence="1" key="1">
    <citation type="submission" date="2022-09" db="EMBL/GenBank/DDBJ databases">
        <title>Culturomic study of gut microbiota in children with autism spectrum disorder.</title>
        <authorList>
            <person name="Efimov B.A."/>
            <person name="Chaplin A.V."/>
            <person name="Sokolova S.R."/>
            <person name="Pikina A.P."/>
            <person name="Korzhanova M."/>
            <person name="Belova V."/>
            <person name="Korostin D."/>
        </authorList>
    </citation>
    <scope>NUCLEOTIDE SEQUENCE</scope>
    <source>
        <strain evidence="1">ASD5510</strain>
    </source>
</reference>
<dbReference type="RefSeq" id="WP_253019761.1">
    <property type="nucleotide sequence ID" value="NZ_JAOSHN010000002.1"/>
</dbReference>
<comment type="caution">
    <text evidence="1">The sequence shown here is derived from an EMBL/GenBank/DDBJ whole genome shotgun (WGS) entry which is preliminary data.</text>
</comment>
<dbReference type="Pfam" id="PF18960">
    <property type="entry name" value="DUF5702"/>
    <property type="match status" value="1"/>
</dbReference>
<evidence type="ECO:0000313" key="1">
    <source>
        <dbReference type="EMBL" id="MCU7378095.1"/>
    </source>
</evidence>
<evidence type="ECO:0000313" key="2">
    <source>
        <dbReference type="Proteomes" id="UP001065549"/>
    </source>
</evidence>
<name>A0A9J6QTV1_9FIRM</name>
<sequence>MRNKKGSASVFLVFILTAMVALTAVFIYAAKRAAVISYGDGILNLACRSALSEFNLELKDRYGLFAFEKTGEEVEAQIKEDLDYALQDRQEAHASRINVSFGQFSLADPENMKQQILDYMKFAIAEELLNRGKREESGEKKEDRTLRNRRIIDSLPSKPLRESSPGFAERIAEIRDQFKNMDQIFDQSKDTYLLDRYITLKFKNALNDQVDQATFFENEVEYILQGEYSNKKNQAEVRRGLVLFRSSFNAAYLYLDEEKRAQTLAAAELMTPGPPAVLTQAILIGTWALAEAENDARLLEKGKPVMLLKNKASWATDLDSVLKNLDQGCIDTGSKKGLSYEDYLMIFLHFESEPLKIARMMDLMQINMKGTFSKDFLLKNYHCGFRLKAELGGGERGYDARY</sequence>
<dbReference type="Proteomes" id="UP001065549">
    <property type="component" value="Unassembled WGS sequence"/>
</dbReference>